<reference evidence="2 3" key="1">
    <citation type="submission" date="2015-06" db="EMBL/GenBank/DDBJ databases">
        <title>The Genome Sequence of Enterococcus durans 4EA1.</title>
        <authorList>
            <consortium name="The Broad Institute Genomics Platform"/>
            <consortium name="The Broad Institute Genome Sequencing Center for Infectious Disease"/>
            <person name="Earl A.M."/>
            <person name="Van Tyne D."/>
            <person name="Lebreton F."/>
            <person name="Saavedra J.T."/>
            <person name="Gilmore M.S."/>
            <person name="Manson Mcguire A."/>
            <person name="Clock S."/>
            <person name="Crupain M."/>
            <person name="Rangan U."/>
            <person name="Young S."/>
            <person name="Abouelleil A."/>
            <person name="Cao P."/>
            <person name="Chapman S.B."/>
            <person name="Griggs A."/>
            <person name="Priest M."/>
            <person name="Shea T."/>
            <person name="Wortman J."/>
            <person name="Nusbaum C."/>
            <person name="Birren B."/>
        </authorList>
    </citation>
    <scope>NUCLEOTIDE SEQUENCE [LARGE SCALE GENOMIC DNA]</scope>
    <source>
        <strain evidence="2 3">4EA1</strain>
    </source>
</reference>
<gene>
    <name evidence="2" type="ORF">EA71_01999</name>
</gene>
<sequence length="37" mass="4403">MLYTEVFLAGFFFLTLSVFFDPPIGYFYEISMKLIEL</sequence>
<keyword evidence="1" id="KW-1133">Transmembrane helix</keyword>
<accession>A0A367CFB3</accession>
<organism evidence="2 3">
    <name type="scientific">Enterococcus durans</name>
    <dbReference type="NCBI Taxonomy" id="53345"/>
    <lineage>
        <taxon>Bacteria</taxon>
        <taxon>Bacillati</taxon>
        <taxon>Bacillota</taxon>
        <taxon>Bacilli</taxon>
        <taxon>Lactobacillales</taxon>
        <taxon>Enterococcaceae</taxon>
        <taxon>Enterococcus</taxon>
    </lineage>
</organism>
<keyword evidence="1" id="KW-0472">Membrane</keyword>
<name>A0A367CFB3_9ENTE</name>
<dbReference type="Proteomes" id="UP000252797">
    <property type="component" value="Unassembled WGS sequence"/>
</dbReference>
<dbReference type="AlphaFoldDB" id="A0A367CFB3"/>
<proteinExistence type="predicted"/>
<protein>
    <submittedName>
        <fullName evidence="2">Uncharacterized protein</fullName>
    </submittedName>
</protein>
<comment type="caution">
    <text evidence="2">The sequence shown here is derived from an EMBL/GenBank/DDBJ whole genome shotgun (WGS) entry which is preliminary data.</text>
</comment>
<keyword evidence="1" id="KW-0812">Transmembrane</keyword>
<feature type="transmembrane region" description="Helical" evidence="1">
    <location>
        <begin position="6"/>
        <end position="28"/>
    </location>
</feature>
<evidence type="ECO:0000313" key="2">
    <source>
        <dbReference type="EMBL" id="RCA11244.1"/>
    </source>
</evidence>
<evidence type="ECO:0000313" key="3">
    <source>
        <dbReference type="Proteomes" id="UP000252797"/>
    </source>
</evidence>
<evidence type="ECO:0000256" key="1">
    <source>
        <dbReference type="SAM" id="Phobius"/>
    </source>
</evidence>
<dbReference type="EMBL" id="LEPB01000004">
    <property type="protein sequence ID" value="RCA11244.1"/>
    <property type="molecule type" value="Genomic_DNA"/>
</dbReference>